<dbReference type="Proteomes" id="UP000826271">
    <property type="component" value="Unassembled WGS sequence"/>
</dbReference>
<dbReference type="PROSITE" id="PS00503">
    <property type="entry name" value="PECTINESTERASE_2"/>
    <property type="match status" value="1"/>
</dbReference>
<dbReference type="AlphaFoldDB" id="A0AAV6Y5A8"/>
<dbReference type="InterPro" id="IPR000070">
    <property type="entry name" value="Pectinesterase_cat"/>
</dbReference>
<dbReference type="InterPro" id="IPR011050">
    <property type="entry name" value="Pectin_lyase_fold/virulence"/>
</dbReference>
<dbReference type="InterPro" id="IPR035513">
    <property type="entry name" value="Invertase/methylesterase_inhib"/>
</dbReference>
<evidence type="ECO:0000256" key="4">
    <source>
        <dbReference type="ARBA" id="ARBA00007786"/>
    </source>
</evidence>
<dbReference type="NCBIfam" id="TIGR01614">
    <property type="entry name" value="PME_inhib"/>
    <property type="match status" value="1"/>
</dbReference>
<dbReference type="SMART" id="SM00856">
    <property type="entry name" value="PMEI"/>
    <property type="match status" value="1"/>
</dbReference>
<evidence type="ECO:0000256" key="6">
    <source>
        <dbReference type="ARBA" id="ARBA00022512"/>
    </source>
</evidence>
<name>A0AAV6Y5A8_9LAMI</name>
<evidence type="ECO:0000256" key="9">
    <source>
        <dbReference type="ARBA" id="ARBA00023085"/>
    </source>
</evidence>
<reference evidence="16" key="1">
    <citation type="submission" date="2019-10" db="EMBL/GenBank/DDBJ databases">
        <authorList>
            <person name="Zhang R."/>
            <person name="Pan Y."/>
            <person name="Wang J."/>
            <person name="Ma R."/>
            <person name="Yu S."/>
        </authorList>
    </citation>
    <scope>NUCLEOTIDE SEQUENCE</scope>
    <source>
        <strain evidence="16">LA-IB0</strain>
        <tissue evidence="16">Leaf</tissue>
    </source>
</reference>
<dbReference type="CDD" id="cd15798">
    <property type="entry name" value="PMEI-like_3"/>
    <property type="match status" value="1"/>
</dbReference>
<feature type="domain" description="Pectinesterase inhibitor" evidence="15">
    <location>
        <begin position="3"/>
        <end position="155"/>
    </location>
</feature>
<evidence type="ECO:0000256" key="11">
    <source>
        <dbReference type="ARBA" id="ARBA00047928"/>
    </source>
</evidence>
<comment type="function">
    <text evidence="13">Acts in the modification of cell walls via demethylesterification of cell wall pectin.</text>
</comment>
<dbReference type="Gene3D" id="1.20.140.40">
    <property type="entry name" value="Invertase/pectin methylesterase inhibitor family protein"/>
    <property type="match status" value="1"/>
</dbReference>
<evidence type="ECO:0000256" key="12">
    <source>
        <dbReference type="PROSITE-ProRule" id="PRU10040"/>
    </source>
</evidence>
<dbReference type="PANTHER" id="PTHR31707">
    <property type="entry name" value="PECTINESTERASE"/>
    <property type="match status" value="1"/>
</dbReference>
<protein>
    <recommendedName>
        <fullName evidence="5 13">Pectinesterase</fullName>
        <ecNumber evidence="5 13">3.1.1.11</ecNumber>
    </recommendedName>
</protein>
<dbReference type="Pfam" id="PF04043">
    <property type="entry name" value="PMEI"/>
    <property type="match status" value="1"/>
</dbReference>
<evidence type="ECO:0000256" key="14">
    <source>
        <dbReference type="SAM" id="MobiDB-lite"/>
    </source>
</evidence>
<feature type="active site" evidence="12">
    <location>
        <position position="391"/>
    </location>
</feature>
<comment type="caution">
    <text evidence="16">The sequence shown here is derived from an EMBL/GenBank/DDBJ whole genome shotgun (WGS) entry which is preliminary data.</text>
</comment>
<evidence type="ECO:0000256" key="3">
    <source>
        <dbReference type="ARBA" id="ARBA00006027"/>
    </source>
</evidence>
<dbReference type="EC" id="3.1.1.11" evidence="5 13"/>
<organism evidence="16 17">
    <name type="scientific">Buddleja alternifolia</name>
    <dbReference type="NCBI Taxonomy" id="168488"/>
    <lineage>
        <taxon>Eukaryota</taxon>
        <taxon>Viridiplantae</taxon>
        <taxon>Streptophyta</taxon>
        <taxon>Embryophyta</taxon>
        <taxon>Tracheophyta</taxon>
        <taxon>Spermatophyta</taxon>
        <taxon>Magnoliopsida</taxon>
        <taxon>eudicotyledons</taxon>
        <taxon>Gunneridae</taxon>
        <taxon>Pentapetalae</taxon>
        <taxon>asterids</taxon>
        <taxon>lamiids</taxon>
        <taxon>Lamiales</taxon>
        <taxon>Scrophulariaceae</taxon>
        <taxon>Buddlejeae</taxon>
        <taxon>Buddleja</taxon>
    </lineage>
</organism>
<keyword evidence="17" id="KW-1185">Reference proteome</keyword>
<keyword evidence="9 13" id="KW-0063">Aspartyl esterase</keyword>
<comment type="subcellular location">
    <subcellularLocation>
        <location evidence="1 13">Secreted</location>
        <location evidence="1 13">Cell wall</location>
    </subcellularLocation>
</comment>
<proteinExistence type="inferred from homology"/>
<dbReference type="InterPro" id="IPR012334">
    <property type="entry name" value="Pectin_lyas_fold"/>
</dbReference>
<evidence type="ECO:0000256" key="10">
    <source>
        <dbReference type="ARBA" id="ARBA00023316"/>
    </source>
</evidence>
<dbReference type="GO" id="GO:0030599">
    <property type="term" value="F:pectinesterase activity"/>
    <property type="evidence" value="ECO:0007669"/>
    <property type="project" value="UniProtKB-UniRule"/>
</dbReference>
<keyword evidence="7 13" id="KW-0964">Secreted</keyword>
<comment type="pathway">
    <text evidence="2 13">Glycan metabolism; pectin degradation; 2-dehydro-3-deoxy-D-gluconate from pectin: step 1/5.</text>
</comment>
<sequence>MSASMKMITSICEGTSYKEMCARSLESAAKNSSATAKDYLLAAIHATVEEVKKGLEATGKVSVNKEADRSSHLAVEECKNFLDSALDSLNDTITSVMDSTTHTLEERAHELLSWVTAVHALHTTCLEFITNPEIKSAVENGINNATQLAHNAVNIIADLPEILSLFGLSNNDESSPSPSPSPSRRRLLLTDDGFPTWFSAADRKLLGKHNKGGGGSKGNKNKNNDHNGKDNTVYVANIANIKPNVVVAKDGSGNFKRISEAIAAYPANNNGRFIIYVKAGVYDEQVIIDKKKPNIFMYGDGIGKTIVTGNRIAGKNLDPSTTFSNEAFGFIARGMTFRNEAGPQGHRAVAFRSKGDKVALFDCSFEGNQDTFYYQVLRQFYRNCVIYGTIDFIFGKGDAVIQDSDIIVRKPMPNQFNTITADGKDIEKGSNGLVLHHCRIRPDNYLYPVRFDIKTYLGRPWSANALTVFMKCELADFIRPEGFRVWDNAQNHKTCQMFEFGNTGPGNKTDRRDSKNFSHWRVISPEEAAKYTPGQFIMGHDWLPQTGFPNRLGL</sequence>
<accession>A0AAV6Y5A8</accession>
<dbReference type="InterPro" id="IPR018040">
    <property type="entry name" value="Pectinesterase_Tyr_AS"/>
</dbReference>
<dbReference type="InterPro" id="IPR033131">
    <property type="entry name" value="Pectinesterase_Asp_AS"/>
</dbReference>
<dbReference type="PROSITE" id="PS00800">
    <property type="entry name" value="PECTINESTERASE_1"/>
    <property type="match status" value="1"/>
</dbReference>
<evidence type="ECO:0000313" key="17">
    <source>
        <dbReference type="Proteomes" id="UP000826271"/>
    </source>
</evidence>
<dbReference type="SUPFAM" id="SSF101148">
    <property type="entry name" value="Plant invertase/pectin methylesterase inhibitor"/>
    <property type="match status" value="1"/>
</dbReference>
<evidence type="ECO:0000259" key="15">
    <source>
        <dbReference type="SMART" id="SM00856"/>
    </source>
</evidence>
<evidence type="ECO:0000256" key="8">
    <source>
        <dbReference type="ARBA" id="ARBA00022801"/>
    </source>
</evidence>
<evidence type="ECO:0000256" key="7">
    <source>
        <dbReference type="ARBA" id="ARBA00022525"/>
    </source>
</evidence>
<keyword evidence="8 13" id="KW-0378">Hydrolase</keyword>
<comment type="catalytic activity">
    <reaction evidence="11 13">
        <text>[(1-&gt;4)-alpha-D-galacturonosyl methyl ester](n) + n H2O = [(1-&gt;4)-alpha-D-galacturonosyl](n) + n methanol + n H(+)</text>
        <dbReference type="Rhea" id="RHEA:22380"/>
        <dbReference type="Rhea" id="RHEA-COMP:14570"/>
        <dbReference type="Rhea" id="RHEA-COMP:14573"/>
        <dbReference type="ChEBI" id="CHEBI:15377"/>
        <dbReference type="ChEBI" id="CHEBI:15378"/>
        <dbReference type="ChEBI" id="CHEBI:17790"/>
        <dbReference type="ChEBI" id="CHEBI:140522"/>
        <dbReference type="ChEBI" id="CHEBI:140523"/>
        <dbReference type="EC" id="3.1.1.11"/>
    </reaction>
</comment>
<evidence type="ECO:0000256" key="5">
    <source>
        <dbReference type="ARBA" id="ARBA00013229"/>
    </source>
</evidence>
<feature type="region of interest" description="Disordered" evidence="14">
    <location>
        <begin position="208"/>
        <end position="229"/>
    </location>
</feature>
<gene>
    <name evidence="16" type="ORF">BUALT_Bualt02G0248300</name>
</gene>
<dbReference type="InterPro" id="IPR006501">
    <property type="entry name" value="Pectinesterase_inhib_dom"/>
</dbReference>
<dbReference type="EMBL" id="WHWC01000002">
    <property type="protein sequence ID" value="KAG8389623.1"/>
    <property type="molecule type" value="Genomic_DNA"/>
</dbReference>
<comment type="similarity">
    <text evidence="4">In the C-terminal section; belongs to the pectinesterase family.</text>
</comment>
<evidence type="ECO:0000313" key="16">
    <source>
        <dbReference type="EMBL" id="KAG8389623.1"/>
    </source>
</evidence>
<dbReference type="Pfam" id="PF01095">
    <property type="entry name" value="Pectinesterase"/>
    <property type="match status" value="1"/>
</dbReference>
<evidence type="ECO:0000256" key="13">
    <source>
        <dbReference type="RuleBase" id="RU000589"/>
    </source>
</evidence>
<dbReference type="Gene3D" id="2.160.20.10">
    <property type="entry name" value="Single-stranded right-handed beta-helix, Pectin lyase-like"/>
    <property type="match status" value="1"/>
</dbReference>
<dbReference type="SUPFAM" id="SSF51126">
    <property type="entry name" value="Pectin lyase-like"/>
    <property type="match status" value="1"/>
</dbReference>
<dbReference type="FunFam" id="2.160.20.10:FF:000029">
    <property type="entry name" value="Pectinesterase 4"/>
    <property type="match status" value="1"/>
</dbReference>
<dbReference type="GO" id="GO:0042545">
    <property type="term" value="P:cell wall modification"/>
    <property type="evidence" value="ECO:0007669"/>
    <property type="project" value="UniProtKB-UniRule"/>
</dbReference>
<keyword evidence="6 13" id="KW-0134">Cell wall</keyword>
<evidence type="ECO:0000256" key="2">
    <source>
        <dbReference type="ARBA" id="ARBA00005184"/>
    </source>
</evidence>
<dbReference type="GO" id="GO:0045490">
    <property type="term" value="P:pectin catabolic process"/>
    <property type="evidence" value="ECO:0007669"/>
    <property type="project" value="UniProtKB-UniRule"/>
</dbReference>
<evidence type="ECO:0000256" key="1">
    <source>
        <dbReference type="ARBA" id="ARBA00004191"/>
    </source>
</evidence>
<keyword evidence="10 13" id="KW-0961">Cell wall biogenesis/degradation</keyword>
<dbReference type="GO" id="GO:0004857">
    <property type="term" value="F:enzyme inhibitor activity"/>
    <property type="evidence" value="ECO:0007669"/>
    <property type="project" value="InterPro"/>
</dbReference>
<comment type="similarity">
    <text evidence="3">In the N-terminal section; belongs to the PMEI family.</text>
</comment>